<evidence type="ECO:0000313" key="5">
    <source>
        <dbReference type="Ensembl" id="ENSOANP00000048966.1"/>
    </source>
</evidence>
<feature type="region of interest" description="Disordered" evidence="4">
    <location>
        <begin position="1"/>
        <end position="51"/>
    </location>
</feature>
<comment type="similarity">
    <text evidence="1">Belongs to the universal ribosomal protein uS11 family.</text>
</comment>
<name>A0A6I8P9J4_ORNAN</name>
<feature type="compositionally biased region" description="Low complexity" evidence="4">
    <location>
        <begin position="11"/>
        <end position="26"/>
    </location>
</feature>
<reference evidence="5" key="2">
    <citation type="submission" date="2025-08" db="UniProtKB">
        <authorList>
            <consortium name="Ensembl"/>
        </authorList>
    </citation>
    <scope>IDENTIFICATION</scope>
    <source>
        <strain evidence="5">Glennie</strain>
    </source>
</reference>
<dbReference type="Proteomes" id="UP000002279">
    <property type="component" value="Chromosome 5"/>
</dbReference>
<evidence type="ECO:0000313" key="6">
    <source>
        <dbReference type="Proteomes" id="UP000002279"/>
    </source>
</evidence>
<dbReference type="GO" id="GO:0005763">
    <property type="term" value="C:mitochondrial small ribosomal subunit"/>
    <property type="evidence" value="ECO:0000318"/>
    <property type="project" value="GO_Central"/>
</dbReference>
<reference evidence="5" key="3">
    <citation type="submission" date="2025-09" db="UniProtKB">
        <authorList>
            <consortium name="Ensembl"/>
        </authorList>
    </citation>
    <scope>IDENTIFICATION</scope>
    <source>
        <strain evidence="5">Glennie</strain>
    </source>
</reference>
<dbReference type="GO" id="GO:0003735">
    <property type="term" value="F:structural constituent of ribosome"/>
    <property type="evidence" value="ECO:0000318"/>
    <property type="project" value="GO_Central"/>
</dbReference>
<accession>A0A6I8P9J4</accession>
<proteinExistence type="inferred from homology"/>
<dbReference type="HAMAP" id="MF_01310">
    <property type="entry name" value="Ribosomal_uS11"/>
    <property type="match status" value="1"/>
</dbReference>
<keyword evidence="6" id="KW-1185">Reference proteome</keyword>
<evidence type="ECO:0000256" key="1">
    <source>
        <dbReference type="ARBA" id="ARBA00006194"/>
    </source>
</evidence>
<dbReference type="AlphaFoldDB" id="A0A6I8P9J4"/>
<gene>
    <name evidence="5" type="primary">MRPS11</name>
</gene>
<keyword evidence="2" id="KW-0689">Ribosomal protein</keyword>
<dbReference type="Gene3D" id="3.30.420.80">
    <property type="entry name" value="Ribosomal protein S11"/>
    <property type="match status" value="1"/>
</dbReference>
<dbReference type="GeneTree" id="ENSGT00390000016068"/>
<feature type="compositionally biased region" description="Basic residues" evidence="4">
    <location>
        <begin position="214"/>
        <end position="223"/>
    </location>
</feature>
<dbReference type="PANTHER" id="PTHR11759">
    <property type="entry name" value="40S RIBOSOMAL PROTEIN S14/30S RIBOSOMAL PROTEIN S11"/>
    <property type="match status" value="1"/>
</dbReference>
<feature type="region of interest" description="Disordered" evidence="4">
    <location>
        <begin position="153"/>
        <end position="278"/>
    </location>
</feature>
<dbReference type="InterPro" id="IPR036967">
    <property type="entry name" value="Ribosomal_uS11_sf"/>
</dbReference>
<dbReference type="GO" id="GO:0006412">
    <property type="term" value="P:translation"/>
    <property type="evidence" value="ECO:0000318"/>
    <property type="project" value="GO_Central"/>
</dbReference>
<evidence type="ECO:0000256" key="2">
    <source>
        <dbReference type="ARBA" id="ARBA00022980"/>
    </source>
</evidence>
<dbReference type="Pfam" id="PF00411">
    <property type="entry name" value="Ribosomal_S11"/>
    <property type="match status" value="1"/>
</dbReference>
<feature type="compositionally biased region" description="Pro residues" evidence="4">
    <location>
        <begin position="297"/>
        <end position="309"/>
    </location>
</feature>
<dbReference type="Ensembl" id="ENSOANT00000075156.1">
    <property type="protein sequence ID" value="ENSOANP00000048966.1"/>
    <property type="gene ID" value="ENSOANG00000043043.1"/>
</dbReference>
<feature type="compositionally biased region" description="Low complexity" evidence="4">
    <location>
        <begin position="248"/>
        <end position="260"/>
    </location>
</feature>
<reference evidence="5 6" key="1">
    <citation type="journal article" date="2008" name="Nature">
        <title>Genome analysis of the platypus reveals unique signatures of evolution.</title>
        <authorList>
            <person name="Warren W.C."/>
            <person name="Hillier L.W."/>
            <person name="Marshall Graves J.A."/>
            <person name="Birney E."/>
            <person name="Ponting C.P."/>
            <person name="Grutzner F."/>
            <person name="Belov K."/>
            <person name="Miller W."/>
            <person name="Clarke L."/>
            <person name="Chinwalla A.T."/>
            <person name="Yang S.P."/>
            <person name="Heger A."/>
            <person name="Locke D.P."/>
            <person name="Miethke P."/>
            <person name="Waters P.D."/>
            <person name="Veyrunes F."/>
            <person name="Fulton L."/>
            <person name="Fulton B."/>
            <person name="Graves T."/>
            <person name="Wallis J."/>
            <person name="Puente X.S."/>
            <person name="Lopez-Otin C."/>
            <person name="Ordonez G.R."/>
            <person name="Eichler E.E."/>
            <person name="Chen L."/>
            <person name="Cheng Z."/>
            <person name="Deakin J.E."/>
            <person name="Alsop A."/>
            <person name="Thompson K."/>
            <person name="Kirby P."/>
            <person name="Papenfuss A.T."/>
            <person name="Wakefield M.J."/>
            <person name="Olender T."/>
            <person name="Lancet D."/>
            <person name="Huttley G.A."/>
            <person name="Smit A.F."/>
            <person name="Pask A."/>
            <person name="Temple-Smith P."/>
            <person name="Batzer M.A."/>
            <person name="Walker J.A."/>
            <person name="Konkel M.K."/>
            <person name="Harris R.S."/>
            <person name="Whittington C.M."/>
            <person name="Wong E.S."/>
            <person name="Gemmell N.J."/>
            <person name="Buschiazzo E."/>
            <person name="Vargas Jentzsch I.M."/>
            <person name="Merkel A."/>
            <person name="Schmitz J."/>
            <person name="Zemann A."/>
            <person name="Churakov G."/>
            <person name="Kriegs J.O."/>
            <person name="Brosius J."/>
            <person name="Murchison E.P."/>
            <person name="Sachidanandam R."/>
            <person name="Smith C."/>
            <person name="Hannon G.J."/>
            <person name="Tsend-Ayush E."/>
            <person name="McMillan D."/>
            <person name="Attenborough R."/>
            <person name="Rens W."/>
            <person name="Ferguson-Smith M."/>
            <person name="Lefevre C.M."/>
            <person name="Sharp J.A."/>
            <person name="Nicholas K.R."/>
            <person name="Ray D.A."/>
            <person name="Kube M."/>
            <person name="Reinhardt R."/>
            <person name="Pringle T.H."/>
            <person name="Taylor J."/>
            <person name="Jones R.C."/>
            <person name="Nixon B."/>
            <person name="Dacheux J.L."/>
            <person name="Niwa H."/>
            <person name="Sekita Y."/>
            <person name="Huang X."/>
            <person name="Stark A."/>
            <person name="Kheradpour P."/>
            <person name="Kellis M."/>
            <person name="Flicek P."/>
            <person name="Chen Y."/>
            <person name="Webber C."/>
            <person name="Hardison R."/>
            <person name="Nelson J."/>
            <person name="Hallsworth-Pepin K."/>
            <person name="Delehaunty K."/>
            <person name="Markovic C."/>
            <person name="Minx P."/>
            <person name="Feng Y."/>
            <person name="Kremitzki C."/>
            <person name="Mitreva M."/>
            <person name="Glasscock J."/>
            <person name="Wylie T."/>
            <person name="Wohldmann P."/>
            <person name="Thiru P."/>
            <person name="Nhan M.N."/>
            <person name="Pohl C.S."/>
            <person name="Smith S.M."/>
            <person name="Hou S."/>
            <person name="Nefedov M."/>
            <person name="de Jong P.J."/>
            <person name="Renfree M.B."/>
            <person name="Mardis E.R."/>
            <person name="Wilson R.K."/>
        </authorList>
    </citation>
    <scope>NUCLEOTIDE SEQUENCE [LARGE SCALE GENOMIC DNA]</scope>
    <source>
        <strain evidence="5 6">Glennie</strain>
    </source>
</reference>
<dbReference type="InParanoid" id="A0A6I8P9J4"/>
<evidence type="ECO:0000256" key="4">
    <source>
        <dbReference type="SAM" id="MobiDB-lite"/>
    </source>
</evidence>
<organism evidence="5 6">
    <name type="scientific">Ornithorhynchus anatinus</name>
    <name type="common">Duckbill platypus</name>
    <dbReference type="NCBI Taxonomy" id="9258"/>
    <lineage>
        <taxon>Eukaryota</taxon>
        <taxon>Metazoa</taxon>
        <taxon>Chordata</taxon>
        <taxon>Craniata</taxon>
        <taxon>Vertebrata</taxon>
        <taxon>Euteleostomi</taxon>
        <taxon>Mammalia</taxon>
        <taxon>Monotremata</taxon>
        <taxon>Ornithorhynchidae</taxon>
        <taxon>Ornithorhynchus</taxon>
    </lineage>
</organism>
<protein>
    <recommendedName>
        <fullName evidence="7">Mitochondrial ribosomal protein S11</fullName>
    </recommendedName>
</protein>
<evidence type="ECO:0008006" key="7">
    <source>
        <dbReference type="Google" id="ProtNLM"/>
    </source>
</evidence>
<dbReference type="InterPro" id="IPR001971">
    <property type="entry name" value="Ribosomal_uS11"/>
</dbReference>
<feature type="region of interest" description="Disordered" evidence="4">
    <location>
        <begin position="297"/>
        <end position="361"/>
    </location>
</feature>
<dbReference type="SUPFAM" id="SSF53137">
    <property type="entry name" value="Translational machinery components"/>
    <property type="match status" value="1"/>
</dbReference>
<dbReference type="Bgee" id="ENSOANG00000043043">
    <property type="expression patterns" value="Expressed in heart and 7 other cell types or tissues"/>
</dbReference>
<sequence>TRPVLPRRGLEAALGRAAHVTPGGPRARVEEEAAEPRPGSSPFSIYPPVPGQESTLSWGGRTFEDVPIAHVKATYNNTHIQVVSSKNQPLARTSCGTEGFKNARKATGIAAQTAGIAAAAKATVKGVTHVRVVVKGLGPGRLVSICPGAGGGRIRTSPKTRGLPLPHLIPARLVPGDPRRVRAGEGDGGGEAAPPRAPFRSLAVGHQGADHGRPAGHLHHGQHPRPAQRLPPTQGPPALSGVAGLGGLRSSPRPSAGSRATGRDGGEEASCSSVSPGFEMKMSLPVGLRVSLFRASPLPPAPPPRPAPRGLPRNPLRLHPADGEPRLVWPPPPPAASAGTPRPRTSPFGAPARSRRNSRPRHRRWYLLSSDGVRSAERSAWGGGGGDGTAEMVDPIPAHEKLGVFALQLIVSVA</sequence>
<evidence type="ECO:0000256" key="3">
    <source>
        <dbReference type="ARBA" id="ARBA00023274"/>
    </source>
</evidence>
<keyword evidence="3" id="KW-0687">Ribonucleoprotein</keyword>